<evidence type="ECO:0000313" key="1">
    <source>
        <dbReference type="EMBL" id="KAH0449157.1"/>
    </source>
</evidence>
<keyword evidence="2" id="KW-1185">Reference proteome</keyword>
<evidence type="ECO:0000313" key="2">
    <source>
        <dbReference type="Proteomes" id="UP000775213"/>
    </source>
</evidence>
<dbReference type="EMBL" id="JAGFBR010000019">
    <property type="protein sequence ID" value="KAH0449157.1"/>
    <property type="molecule type" value="Genomic_DNA"/>
</dbReference>
<proteinExistence type="predicted"/>
<accession>A0AAV7FZ60</accession>
<dbReference type="AlphaFoldDB" id="A0AAV7FZ60"/>
<sequence>MEKFPSYCSHYKSLGHLKLDCSILHPHMLNAPTINPLSINVGEKNSIGVHESEQVNRCIDLALNENVDDASACLLGNGLFLSSDVGHSVEPEPFVFDVPVVLLVGVPVSDNIGSMDNLVGMDPHALIVNNIDILDASTLLELACSAQEACEGNNKEVANNLAQMHACNFSFVASPVVIEKAHNENAFGSHDNYVVVYMGPCDVNTTVVNDSSSGFGIASDDSPLVALEPTLSPFIMGPNENVPFIDVPITLISNDVLKAQLVIKLIDTYVDHSDCMYETFSSACGGLGKIWMTQLMSFKICIV</sequence>
<reference evidence="1 2" key="1">
    <citation type="journal article" date="2021" name="Hortic Res">
        <title>Chromosome-scale assembly of the Dendrobium chrysotoxum genome enhances the understanding of orchid evolution.</title>
        <authorList>
            <person name="Zhang Y."/>
            <person name="Zhang G.Q."/>
            <person name="Zhang D."/>
            <person name="Liu X.D."/>
            <person name="Xu X.Y."/>
            <person name="Sun W.H."/>
            <person name="Yu X."/>
            <person name="Zhu X."/>
            <person name="Wang Z.W."/>
            <person name="Zhao X."/>
            <person name="Zhong W.Y."/>
            <person name="Chen H."/>
            <person name="Yin W.L."/>
            <person name="Huang T."/>
            <person name="Niu S.C."/>
            <person name="Liu Z.J."/>
        </authorList>
    </citation>
    <scope>NUCLEOTIDE SEQUENCE [LARGE SCALE GENOMIC DNA]</scope>
    <source>
        <strain evidence="1">Lindl</strain>
    </source>
</reference>
<comment type="caution">
    <text evidence="1">The sequence shown here is derived from an EMBL/GenBank/DDBJ whole genome shotgun (WGS) entry which is preliminary data.</text>
</comment>
<name>A0AAV7FZ60_DENCH</name>
<gene>
    <name evidence="1" type="ORF">IEQ34_022957</name>
</gene>
<organism evidence="1 2">
    <name type="scientific">Dendrobium chrysotoxum</name>
    <name type="common">Orchid</name>
    <dbReference type="NCBI Taxonomy" id="161865"/>
    <lineage>
        <taxon>Eukaryota</taxon>
        <taxon>Viridiplantae</taxon>
        <taxon>Streptophyta</taxon>
        <taxon>Embryophyta</taxon>
        <taxon>Tracheophyta</taxon>
        <taxon>Spermatophyta</taxon>
        <taxon>Magnoliopsida</taxon>
        <taxon>Liliopsida</taxon>
        <taxon>Asparagales</taxon>
        <taxon>Orchidaceae</taxon>
        <taxon>Epidendroideae</taxon>
        <taxon>Malaxideae</taxon>
        <taxon>Dendrobiinae</taxon>
        <taxon>Dendrobium</taxon>
    </lineage>
</organism>
<dbReference type="Proteomes" id="UP000775213">
    <property type="component" value="Unassembled WGS sequence"/>
</dbReference>
<protein>
    <submittedName>
        <fullName evidence="1">Uncharacterized protein</fullName>
    </submittedName>
</protein>